<gene>
    <name evidence="1" type="ORF">FF104_12640</name>
</gene>
<protein>
    <submittedName>
        <fullName evidence="1">Uncharacterized protein</fullName>
    </submittedName>
</protein>
<dbReference type="EMBL" id="CP040626">
    <property type="protein sequence ID" value="QMW91785.1"/>
    <property type="molecule type" value="Genomic_DNA"/>
</dbReference>
<dbReference type="GeneID" id="92945025"/>
<dbReference type="Proteomes" id="UP000515243">
    <property type="component" value="Chromosome 1"/>
</dbReference>
<accession>A0AAP9RG69</accession>
<reference evidence="1 2" key="1">
    <citation type="submission" date="2019-05" db="EMBL/GenBank/DDBJ databases">
        <authorList>
            <person name="Schori C."/>
            <person name="Ahrens C."/>
        </authorList>
    </citation>
    <scope>NUCLEOTIDE SEQUENCE [LARGE SCALE GENOMIC DNA]</scope>
    <source>
        <strain evidence="1 2">DSM 10702</strain>
    </source>
</reference>
<dbReference type="RefSeq" id="WP_035762750.1">
    <property type="nucleotide sequence ID" value="NZ_AP019716.1"/>
</dbReference>
<sequence length="117" mass="12974">MNGFNEEVFIPEKIRSGANIPVKVSEVDLKAAESIKEMQPVYYNSTSKEFTIKSENGELYGFSAVASEVSEENISKTQIPVYLSGEFYKSSVKDVLANEEDVNALAILARKLGIFLE</sequence>
<organism evidence="1 2">
    <name type="scientific">Clostridium butyricum</name>
    <dbReference type="NCBI Taxonomy" id="1492"/>
    <lineage>
        <taxon>Bacteria</taxon>
        <taxon>Bacillati</taxon>
        <taxon>Bacillota</taxon>
        <taxon>Clostridia</taxon>
        <taxon>Eubacteriales</taxon>
        <taxon>Clostridiaceae</taxon>
        <taxon>Clostridium</taxon>
    </lineage>
</organism>
<proteinExistence type="predicted"/>
<evidence type="ECO:0000313" key="2">
    <source>
        <dbReference type="Proteomes" id="UP000515243"/>
    </source>
</evidence>
<name>A0AAP9RG69_CLOBU</name>
<evidence type="ECO:0000313" key="1">
    <source>
        <dbReference type="EMBL" id="QMW91785.1"/>
    </source>
</evidence>
<dbReference type="AlphaFoldDB" id="A0AAP9RG69"/>